<dbReference type="RefSeq" id="WP_344367010.1">
    <property type="nucleotide sequence ID" value="NZ_BAAASR010000051.1"/>
</dbReference>
<organism evidence="2 3">
    <name type="scientific">Streptomyces gobitricini</name>
    <dbReference type="NCBI Taxonomy" id="68211"/>
    <lineage>
        <taxon>Bacteria</taxon>
        <taxon>Bacillati</taxon>
        <taxon>Actinomycetota</taxon>
        <taxon>Actinomycetes</taxon>
        <taxon>Kitasatosporales</taxon>
        <taxon>Streptomycetaceae</taxon>
        <taxon>Streptomyces</taxon>
    </lineage>
</organism>
<comment type="caution">
    <text evidence="2">The sequence shown here is derived from an EMBL/GenBank/DDBJ whole genome shotgun (WGS) entry which is preliminary data.</text>
</comment>
<keyword evidence="3" id="KW-1185">Reference proteome</keyword>
<keyword evidence="1" id="KW-0812">Transmembrane</keyword>
<dbReference type="Proteomes" id="UP001499942">
    <property type="component" value="Unassembled WGS sequence"/>
</dbReference>
<accession>A0ABP6AMM7</accession>
<gene>
    <name evidence="2" type="ORF">GCM10010393_59880</name>
</gene>
<feature type="transmembrane region" description="Helical" evidence="1">
    <location>
        <begin position="83"/>
        <end position="103"/>
    </location>
</feature>
<feature type="transmembrane region" description="Helical" evidence="1">
    <location>
        <begin position="115"/>
        <end position="132"/>
    </location>
</feature>
<proteinExistence type="predicted"/>
<name>A0ABP6AMM7_9ACTN</name>
<dbReference type="EMBL" id="BAAASR010000051">
    <property type="protein sequence ID" value="GAA2518900.1"/>
    <property type="molecule type" value="Genomic_DNA"/>
</dbReference>
<feature type="transmembrane region" description="Helical" evidence="1">
    <location>
        <begin position="49"/>
        <end position="71"/>
    </location>
</feature>
<evidence type="ECO:0008006" key="4">
    <source>
        <dbReference type="Google" id="ProtNLM"/>
    </source>
</evidence>
<evidence type="ECO:0000313" key="3">
    <source>
        <dbReference type="Proteomes" id="UP001499942"/>
    </source>
</evidence>
<feature type="transmembrane region" description="Helical" evidence="1">
    <location>
        <begin position="12"/>
        <end position="29"/>
    </location>
</feature>
<evidence type="ECO:0000313" key="2">
    <source>
        <dbReference type="EMBL" id="GAA2518900.1"/>
    </source>
</evidence>
<reference evidence="3" key="1">
    <citation type="journal article" date="2019" name="Int. J. Syst. Evol. Microbiol.">
        <title>The Global Catalogue of Microorganisms (GCM) 10K type strain sequencing project: providing services to taxonomists for standard genome sequencing and annotation.</title>
        <authorList>
            <consortium name="The Broad Institute Genomics Platform"/>
            <consortium name="The Broad Institute Genome Sequencing Center for Infectious Disease"/>
            <person name="Wu L."/>
            <person name="Ma J."/>
        </authorList>
    </citation>
    <scope>NUCLEOTIDE SEQUENCE [LARGE SCALE GENOMIC DNA]</scope>
    <source>
        <strain evidence="3">JCM 5062</strain>
    </source>
</reference>
<keyword evidence="1" id="KW-1133">Transmembrane helix</keyword>
<evidence type="ECO:0000256" key="1">
    <source>
        <dbReference type="SAM" id="Phobius"/>
    </source>
</evidence>
<sequence>MTHLLSRRIAPVLVLIQVAYVALLEIAFSTLGPDTAELDHTNPSASGRLLYAAVIIGALIVLVGGAVLLGLDKARTACPGAVRTAWLAVLAIGELAIASTFLFHMAKETFGPDTLIGTAAIVVCGLIAFACASEVRVSFRRSSADAQS</sequence>
<protein>
    <recommendedName>
        <fullName evidence="4">Integral membrane protein</fullName>
    </recommendedName>
</protein>
<keyword evidence="1" id="KW-0472">Membrane</keyword>